<gene>
    <name evidence="2" type="ORF">P0082_09300</name>
</gene>
<sequence>MRFVPFVSFTPFVSRVFCALLLCYSIAALVPAVVPALLSPLVARGEGPEAQKDSPSPSKRGQNPEERAMYRALEEAEQRAESYPNLRVLATFPGPLKQKVDKDLAGRFGAIWSEPSLYEAFLWLANFGLVSFLSPSDRQVLANVLMQVLQVAADLIGVAEQAQAQGKEKSGEKQSYEGELGRIFIKDYFRRIADSPYPGQGSWLVLRIFLDPVNEADGQARRLSILYNAYRETAPQATMSRVAPLMQDSDKHPMQRSSVYPQKSNARLSYQYMYLIPQTESPDEQAEGGSTGERKKVVDRPWATPPGMGWKPPEADTPESGEDSGAESAKEGAADLAAGPAEEGWKAQRSRQARPLRYYRLSFIEQSQLYARPILHAQYSSAKYLEILRNYLRDGDSDNDSQIASAIQTLSRRELDTESDLLLQEVILYYYLLYLPARCNYFISSQQSRQQLNDAGPLLKNLWRVELPRIWNAIDMVRLRYSREFDRLLPG</sequence>
<reference evidence="2 3" key="1">
    <citation type="submission" date="2023-04" db="EMBL/GenBank/DDBJ databases">
        <title>Spirochaete genome identified in red abalone sample constitutes a novel genus.</title>
        <authorList>
            <person name="Sharma S.P."/>
            <person name="Purcell C.M."/>
            <person name="Hyde J.R."/>
            <person name="Severin A.J."/>
        </authorList>
    </citation>
    <scope>NUCLEOTIDE SEQUENCE [LARGE SCALE GENOMIC DNA]</scope>
    <source>
        <strain evidence="2 3">SP-2023</strain>
    </source>
</reference>
<feature type="region of interest" description="Disordered" evidence="1">
    <location>
        <begin position="280"/>
        <end position="348"/>
    </location>
</feature>
<feature type="region of interest" description="Disordered" evidence="1">
    <location>
        <begin position="46"/>
        <end position="65"/>
    </location>
</feature>
<evidence type="ECO:0000256" key="1">
    <source>
        <dbReference type="SAM" id="MobiDB-lite"/>
    </source>
</evidence>
<organism evidence="2 3">
    <name type="scientific">Candidatus Haliotispira prima</name>
    <dbReference type="NCBI Taxonomy" id="3034016"/>
    <lineage>
        <taxon>Bacteria</taxon>
        <taxon>Pseudomonadati</taxon>
        <taxon>Spirochaetota</taxon>
        <taxon>Spirochaetia</taxon>
        <taxon>Spirochaetales</taxon>
        <taxon>Spirochaetaceae</taxon>
        <taxon>Candidatus Haliotispira</taxon>
    </lineage>
</organism>
<name>A0ABY8MFG5_9SPIO</name>
<proteinExistence type="predicted"/>
<dbReference type="RefSeq" id="WP_326926857.1">
    <property type="nucleotide sequence ID" value="NZ_CP123443.1"/>
</dbReference>
<dbReference type="Proteomes" id="UP001228690">
    <property type="component" value="Chromosome"/>
</dbReference>
<keyword evidence="3" id="KW-1185">Reference proteome</keyword>
<feature type="compositionally biased region" description="Acidic residues" evidence="1">
    <location>
        <begin position="316"/>
        <end position="325"/>
    </location>
</feature>
<accession>A0ABY8MFG5</accession>
<dbReference type="EMBL" id="CP123443">
    <property type="protein sequence ID" value="WGK68671.1"/>
    <property type="molecule type" value="Genomic_DNA"/>
</dbReference>
<evidence type="ECO:0000313" key="3">
    <source>
        <dbReference type="Proteomes" id="UP001228690"/>
    </source>
</evidence>
<evidence type="ECO:0008006" key="4">
    <source>
        <dbReference type="Google" id="ProtNLM"/>
    </source>
</evidence>
<protein>
    <recommendedName>
        <fullName evidence="4">Transmembrane protein</fullName>
    </recommendedName>
</protein>
<evidence type="ECO:0000313" key="2">
    <source>
        <dbReference type="EMBL" id="WGK68671.1"/>
    </source>
</evidence>